<keyword evidence="1" id="KW-0812">Transmembrane</keyword>
<reference evidence="3 4" key="1">
    <citation type="submission" date="2020-08" db="EMBL/GenBank/DDBJ databases">
        <title>Genomic Encyclopedia of Type Strains, Phase III (KMG-III): the genomes of soil and plant-associated and newly described type strains.</title>
        <authorList>
            <person name="Whitman W."/>
        </authorList>
    </citation>
    <scope>NUCLEOTIDE SEQUENCE [LARGE SCALE GENOMIC DNA]</scope>
    <source>
        <strain evidence="3 4">CECT 8712</strain>
    </source>
</reference>
<keyword evidence="1" id="KW-0472">Membrane</keyword>
<organism evidence="3 4">
    <name type="scientific">Nocardiopsis algeriensis</name>
    <dbReference type="NCBI Taxonomy" id="1478215"/>
    <lineage>
        <taxon>Bacteria</taxon>
        <taxon>Bacillati</taxon>
        <taxon>Actinomycetota</taxon>
        <taxon>Actinomycetes</taxon>
        <taxon>Streptosporangiales</taxon>
        <taxon>Nocardiopsidaceae</taxon>
        <taxon>Nocardiopsis</taxon>
    </lineage>
</organism>
<evidence type="ECO:0000256" key="1">
    <source>
        <dbReference type="SAM" id="Phobius"/>
    </source>
</evidence>
<feature type="domain" description="DUF7224" evidence="2">
    <location>
        <begin position="267"/>
        <end position="410"/>
    </location>
</feature>
<name>A0A841IQ88_9ACTN</name>
<dbReference type="Proteomes" id="UP000536604">
    <property type="component" value="Unassembled WGS sequence"/>
</dbReference>
<dbReference type="InterPro" id="IPR055648">
    <property type="entry name" value="DUF7224"/>
</dbReference>
<dbReference type="EMBL" id="JACHJO010000006">
    <property type="protein sequence ID" value="MBB6120344.1"/>
    <property type="molecule type" value="Genomic_DNA"/>
</dbReference>
<feature type="transmembrane region" description="Helical" evidence="1">
    <location>
        <begin position="195"/>
        <end position="216"/>
    </location>
</feature>
<dbReference type="RefSeq" id="WP_184291318.1">
    <property type="nucleotide sequence ID" value="NZ_JACHJO010000006.1"/>
</dbReference>
<evidence type="ECO:0000313" key="3">
    <source>
        <dbReference type="EMBL" id="MBB6120344.1"/>
    </source>
</evidence>
<keyword evidence="4" id="KW-1185">Reference proteome</keyword>
<gene>
    <name evidence="3" type="ORF">FHS13_002296</name>
</gene>
<feature type="transmembrane region" description="Helical" evidence="1">
    <location>
        <begin position="7"/>
        <end position="26"/>
    </location>
</feature>
<feature type="transmembrane region" description="Helical" evidence="1">
    <location>
        <begin position="38"/>
        <end position="61"/>
    </location>
</feature>
<feature type="transmembrane region" description="Helical" evidence="1">
    <location>
        <begin position="223"/>
        <end position="244"/>
    </location>
</feature>
<protein>
    <recommendedName>
        <fullName evidence="2">DUF7224 domain-containing protein</fullName>
    </recommendedName>
</protein>
<proteinExistence type="predicted"/>
<evidence type="ECO:0000313" key="4">
    <source>
        <dbReference type="Proteomes" id="UP000536604"/>
    </source>
</evidence>
<feature type="transmembrane region" description="Helical" evidence="1">
    <location>
        <begin position="119"/>
        <end position="140"/>
    </location>
</feature>
<dbReference type="Pfam" id="PF23866">
    <property type="entry name" value="DUF7224"/>
    <property type="match status" value="1"/>
</dbReference>
<dbReference type="AlphaFoldDB" id="A0A841IQ88"/>
<keyword evidence="1" id="KW-1133">Transmembrane helix</keyword>
<feature type="transmembrane region" description="Helical" evidence="1">
    <location>
        <begin position="147"/>
        <end position="168"/>
    </location>
</feature>
<accession>A0A841IQ88</accession>
<sequence length="428" mass="45844">MTTKKRWLTSLSLWLAVPMVVLIVSVNLEDGLSSTRGYWMTATTKASEAVVFTGMVAALGATWEASRLRRADLLAITARSRLLVVAEALAPTVVVALLGTLVSYAMLATLALGAPGGPAWHVIGVNLAALAGITGWGLFLGFLLPPALSLTICLAGTYIWYFVTAAHYQFPLWARFLSGGFLGDPGVWGVPDPRALLAALVSASGLLVAGLCALLLRDRGHALVAGVLMVLLAVGSGCLIVRPLDYHPVVARTGIACDRIIEDEITVCLWPELEPDREALVPEIVRQHQAFTARGIDLPSTVSAAQEEPEGSLWLPMFPRADARSTVAAGFVHVLMPQELPESCPNEKFPQHTMDAVLAWLRTTAETEGHEEYRASISARSARALDAVLELPPEAQGEWYAINRPVLGTCSPDPDTLDPRHLAPEADS</sequence>
<comment type="caution">
    <text evidence="3">The sequence shown here is derived from an EMBL/GenBank/DDBJ whole genome shotgun (WGS) entry which is preliminary data.</text>
</comment>
<feature type="transmembrane region" description="Helical" evidence="1">
    <location>
        <begin position="82"/>
        <end position="107"/>
    </location>
</feature>
<evidence type="ECO:0000259" key="2">
    <source>
        <dbReference type="Pfam" id="PF23866"/>
    </source>
</evidence>